<dbReference type="InterPro" id="IPR036291">
    <property type="entry name" value="NAD(P)-bd_dom_sf"/>
</dbReference>
<proteinExistence type="predicted"/>
<dbReference type="PANTHER" id="PTHR43818">
    <property type="entry name" value="BCDNA.GH03377"/>
    <property type="match status" value="1"/>
</dbReference>
<accession>A0AAW6TSV3</accession>
<protein>
    <submittedName>
        <fullName evidence="3">Gfo/Idh/MocA family oxidoreductase</fullName>
    </submittedName>
</protein>
<dbReference type="Proteomes" id="UP001431776">
    <property type="component" value="Unassembled WGS sequence"/>
</dbReference>
<feature type="domain" description="GFO/IDH/MocA-like oxidoreductase" evidence="2">
    <location>
        <begin position="191"/>
        <end position="325"/>
    </location>
</feature>
<dbReference type="InterPro" id="IPR006311">
    <property type="entry name" value="TAT_signal"/>
</dbReference>
<keyword evidence="4" id="KW-1185">Reference proteome</keyword>
<dbReference type="InterPro" id="IPR000683">
    <property type="entry name" value="Gfo/Idh/MocA-like_OxRdtase_N"/>
</dbReference>
<sequence length="437" mass="47216">METQDRSRAGRVSRRQFLRSSVTAASVTALTAALQARAYAGGTGAMRIGLIGCGGRGAGAAVQALNACPRARLTAMADAFEDRLNRSRQGVSEAHPDRVDVPAERRFVGMDGYARVMDSDVDLVILATPPGFRPQQFEAAVAAGKHVFMEKPVAVDVPGIRKVAAANERAKARGLAVAVGLNIRHQNNAREVIARVHDGAIGRITFLRAYGTNAGVWVHRRQSAESEMEYQMRNWYYFNWLCGDLIVEQTVHALDLVDWAKGDHPVEAQGMGGRQVRVGPDYGEIYDHHAVEYTYGDGTKMFLFCGHIPNCWSSFGGIAHGTKGQADLGGGVLTVQGEKPVRFDPGVAGHQAEHDHLFAALDAGKAYNEGDYGVSSTMTAILGRMATYSGQIVTWDDAMKSETDLGPDRYHWDAAPPVTPGPDGLYACAMPGRTKPY</sequence>
<evidence type="ECO:0000259" key="2">
    <source>
        <dbReference type="Pfam" id="PF22725"/>
    </source>
</evidence>
<evidence type="ECO:0000313" key="3">
    <source>
        <dbReference type="EMBL" id="MDI6447760.1"/>
    </source>
</evidence>
<dbReference type="SUPFAM" id="SSF55347">
    <property type="entry name" value="Glyceraldehyde-3-phosphate dehydrogenase-like, C-terminal domain"/>
    <property type="match status" value="1"/>
</dbReference>
<reference evidence="3" key="1">
    <citation type="submission" date="2023-05" db="EMBL/GenBank/DDBJ databases">
        <title>Anaerotaeda fermentans gen. nov., sp. nov., a novel anaerobic planctomycete of the new family within the order Sedimentisphaerales isolated from Taman Peninsula, Russia.</title>
        <authorList>
            <person name="Khomyakova M.A."/>
            <person name="Merkel A.Y."/>
            <person name="Slobodkin A.I."/>
        </authorList>
    </citation>
    <scope>NUCLEOTIDE SEQUENCE</scope>
    <source>
        <strain evidence="3">M17dextr</strain>
    </source>
</reference>
<dbReference type="InterPro" id="IPR050463">
    <property type="entry name" value="Gfo/Idh/MocA_oxidrdct_glycsds"/>
</dbReference>
<gene>
    <name evidence="3" type="ORF">QJ522_01795</name>
</gene>
<dbReference type="PROSITE" id="PS51318">
    <property type="entry name" value="TAT"/>
    <property type="match status" value="1"/>
</dbReference>
<dbReference type="EMBL" id="JASCXX010000002">
    <property type="protein sequence ID" value="MDI6447760.1"/>
    <property type="molecule type" value="Genomic_DNA"/>
</dbReference>
<dbReference type="Pfam" id="PF22725">
    <property type="entry name" value="GFO_IDH_MocA_C3"/>
    <property type="match status" value="1"/>
</dbReference>
<dbReference type="InterPro" id="IPR055170">
    <property type="entry name" value="GFO_IDH_MocA-like_dom"/>
</dbReference>
<dbReference type="Gene3D" id="3.30.360.10">
    <property type="entry name" value="Dihydrodipicolinate Reductase, domain 2"/>
    <property type="match status" value="1"/>
</dbReference>
<comment type="caution">
    <text evidence="3">The sequence shown here is derived from an EMBL/GenBank/DDBJ whole genome shotgun (WGS) entry which is preliminary data.</text>
</comment>
<dbReference type="SUPFAM" id="SSF51735">
    <property type="entry name" value="NAD(P)-binding Rossmann-fold domains"/>
    <property type="match status" value="1"/>
</dbReference>
<dbReference type="GO" id="GO:0000166">
    <property type="term" value="F:nucleotide binding"/>
    <property type="evidence" value="ECO:0007669"/>
    <property type="project" value="InterPro"/>
</dbReference>
<name>A0AAW6TSV3_9BACT</name>
<dbReference type="AlphaFoldDB" id="A0AAW6TSV3"/>
<dbReference type="Pfam" id="PF01408">
    <property type="entry name" value="GFO_IDH_MocA"/>
    <property type="match status" value="1"/>
</dbReference>
<organism evidence="3 4">
    <name type="scientific">Anaerobaca lacustris</name>
    <dbReference type="NCBI Taxonomy" id="3044600"/>
    <lineage>
        <taxon>Bacteria</taxon>
        <taxon>Pseudomonadati</taxon>
        <taxon>Planctomycetota</taxon>
        <taxon>Phycisphaerae</taxon>
        <taxon>Sedimentisphaerales</taxon>
        <taxon>Anaerobacaceae</taxon>
        <taxon>Anaerobaca</taxon>
    </lineage>
</organism>
<evidence type="ECO:0000259" key="1">
    <source>
        <dbReference type="Pfam" id="PF01408"/>
    </source>
</evidence>
<dbReference type="Gene3D" id="3.40.50.720">
    <property type="entry name" value="NAD(P)-binding Rossmann-like Domain"/>
    <property type="match status" value="1"/>
</dbReference>
<evidence type="ECO:0000313" key="4">
    <source>
        <dbReference type="Proteomes" id="UP001431776"/>
    </source>
</evidence>
<dbReference type="PANTHER" id="PTHR43818:SF5">
    <property type="entry name" value="OXIDOREDUCTASE FAMILY PROTEIN"/>
    <property type="match status" value="1"/>
</dbReference>
<feature type="domain" description="Gfo/Idh/MocA-like oxidoreductase N-terminal" evidence="1">
    <location>
        <begin position="46"/>
        <end position="173"/>
    </location>
</feature>
<dbReference type="RefSeq" id="WP_349243172.1">
    <property type="nucleotide sequence ID" value="NZ_JASCXX010000002.1"/>
</dbReference>